<sequence>DIFIEKEYYFIKRLYITGATGFLAKLFVEKILRVQPNIKKLYLLLRSSNPHITTQRLHDEVIGKDLFKLLREMWRADFGSFISEKVLAIVGDVFLIYFEMFIEL</sequence>
<comment type="function">
    <text evidence="1">Catalyzes the reduction of fatty acyl-CoA to fatty alcohols.</text>
</comment>
<protein>
    <recommendedName>
        <fullName evidence="1">Fatty acyl-CoA reductase</fullName>
        <ecNumber evidence="1">1.2.1.84</ecNumber>
    </recommendedName>
</protein>
<dbReference type="Pfam" id="PF07993">
    <property type="entry name" value="NAD_binding_4"/>
    <property type="match status" value="1"/>
</dbReference>
<dbReference type="GO" id="GO:0035336">
    <property type="term" value="P:long-chain fatty-acyl-CoA metabolic process"/>
    <property type="evidence" value="ECO:0007669"/>
    <property type="project" value="TreeGrafter"/>
</dbReference>
<keyword evidence="1" id="KW-0444">Lipid biosynthesis</keyword>
<dbReference type="Gene3D" id="3.40.50.720">
    <property type="entry name" value="NAD(P)-binding Rossmann-like Domain"/>
    <property type="match status" value="1"/>
</dbReference>
<feature type="domain" description="Thioester reductase (TE)" evidence="2">
    <location>
        <begin position="16"/>
        <end position="94"/>
    </location>
</feature>
<reference evidence="3 4" key="1">
    <citation type="submission" date="2018-09" db="EMBL/GenBank/DDBJ databases">
        <title>A high-quality reference genome of wild soybean provides a powerful tool to mine soybean genomes.</title>
        <authorList>
            <person name="Xie M."/>
            <person name="Chung C.Y.L."/>
            <person name="Li M.-W."/>
            <person name="Wong F.-L."/>
            <person name="Chan T.-F."/>
            <person name="Lam H.-M."/>
        </authorList>
    </citation>
    <scope>NUCLEOTIDE SEQUENCE [LARGE SCALE GENOMIC DNA]</scope>
    <source>
        <strain evidence="4">cv. W05</strain>
        <tissue evidence="3">Hypocotyl of etiolated seedlings</tissue>
    </source>
</reference>
<dbReference type="EMBL" id="QZWG01000012">
    <property type="protein sequence ID" value="RZB74990.1"/>
    <property type="molecule type" value="Genomic_DNA"/>
</dbReference>
<dbReference type="EC" id="1.2.1.84" evidence="1"/>
<dbReference type="AlphaFoldDB" id="A0A445HMZ1"/>
<accession>A0A445HMZ1</accession>
<gene>
    <name evidence="3" type="ORF">D0Y65_033758</name>
</gene>
<evidence type="ECO:0000256" key="1">
    <source>
        <dbReference type="RuleBase" id="RU363097"/>
    </source>
</evidence>
<evidence type="ECO:0000259" key="2">
    <source>
        <dbReference type="Pfam" id="PF07993"/>
    </source>
</evidence>
<dbReference type="Proteomes" id="UP000289340">
    <property type="component" value="Chromosome 12"/>
</dbReference>
<keyword evidence="1" id="KW-0443">Lipid metabolism</keyword>
<dbReference type="InterPro" id="IPR026055">
    <property type="entry name" value="FAR"/>
</dbReference>
<dbReference type="GO" id="GO:0102965">
    <property type="term" value="F:alcohol-forming long-chain fatty acyl-CoA reductase activity"/>
    <property type="evidence" value="ECO:0007669"/>
    <property type="project" value="UniProtKB-EC"/>
</dbReference>
<comment type="catalytic activity">
    <reaction evidence="1">
        <text>a long-chain fatty acyl-CoA + 2 NADPH + 2 H(+) = a long-chain primary fatty alcohol + 2 NADP(+) + CoA</text>
        <dbReference type="Rhea" id="RHEA:52716"/>
        <dbReference type="ChEBI" id="CHEBI:15378"/>
        <dbReference type="ChEBI" id="CHEBI:57287"/>
        <dbReference type="ChEBI" id="CHEBI:57783"/>
        <dbReference type="ChEBI" id="CHEBI:58349"/>
        <dbReference type="ChEBI" id="CHEBI:77396"/>
        <dbReference type="ChEBI" id="CHEBI:83139"/>
        <dbReference type="EC" id="1.2.1.84"/>
    </reaction>
</comment>
<evidence type="ECO:0000313" key="3">
    <source>
        <dbReference type="EMBL" id="RZB74990.1"/>
    </source>
</evidence>
<organism evidence="3 4">
    <name type="scientific">Glycine soja</name>
    <name type="common">Wild soybean</name>
    <dbReference type="NCBI Taxonomy" id="3848"/>
    <lineage>
        <taxon>Eukaryota</taxon>
        <taxon>Viridiplantae</taxon>
        <taxon>Streptophyta</taxon>
        <taxon>Embryophyta</taxon>
        <taxon>Tracheophyta</taxon>
        <taxon>Spermatophyta</taxon>
        <taxon>Magnoliopsida</taxon>
        <taxon>eudicotyledons</taxon>
        <taxon>Gunneridae</taxon>
        <taxon>Pentapetalae</taxon>
        <taxon>rosids</taxon>
        <taxon>fabids</taxon>
        <taxon>Fabales</taxon>
        <taxon>Fabaceae</taxon>
        <taxon>Papilionoideae</taxon>
        <taxon>50 kb inversion clade</taxon>
        <taxon>NPAAA clade</taxon>
        <taxon>indigoferoid/millettioid clade</taxon>
        <taxon>Phaseoleae</taxon>
        <taxon>Glycine</taxon>
        <taxon>Glycine subgen. Soja</taxon>
    </lineage>
</organism>
<keyword evidence="1" id="KW-0560">Oxidoreductase</keyword>
<dbReference type="InterPro" id="IPR013120">
    <property type="entry name" value="FAR_NAD-bd"/>
</dbReference>
<name>A0A445HMZ1_GLYSO</name>
<comment type="caution">
    <text evidence="3">The sequence shown here is derived from an EMBL/GenBank/DDBJ whole genome shotgun (WGS) entry which is preliminary data.</text>
</comment>
<keyword evidence="1" id="KW-0521">NADP</keyword>
<keyword evidence="4" id="KW-1185">Reference proteome</keyword>
<feature type="non-terminal residue" evidence="3">
    <location>
        <position position="1"/>
    </location>
</feature>
<dbReference type="PANTHER" id="PTHR11011:SF84">
    <property type="entry name" value="ACYL-COA REDUCTASE-LIKE PROTEIN, PUTATIVE-RELATED"/>
    <property type="match status" value="1"/>
</dbReference>
<dbReference type="GO" id="GO:0080019">
    <property type="term" value="F:alcohol-forming very long-chain fatty acyl-CoA reductase activity"/>
    <property type="evidence" value="ECO:0007669"/>
    <property type="project" value="InterPro"/>
</dbReference>
<evidence type="ECO:0000313" key="4">
    <source>
        <dbReference type="Proteomes" id="UP000289340"/>
    </source>
</evidence>
<proteinExistence type="inferred from homology"/>
<dbReference type="PANTHER" id="PTHR11011">
    <property type="entry name" value="MALE STERILITY PROTEIN 2-RELATED"/>
    <property type="match status" value="1"/>
</dbReference>
<comment type="similarity">
    <text evidence="1">Belongs to the fatty acyl-CoA reductase family.</text>
</comment>
<dbReference type="GO" id="GO:0010345">
    <property type="term" value="P:suberin biosynthetic process"/>
    <property type="evidence" value="ECO:0007669"/>
    <property type="project" value="TreeGrafter"/>
</dbReference>